<accession>A0A4C1YP40</accession>
<dbReference type="EMBL" id="BGZK01001297">
    <property type="protein sequence ID" value="GBP76654.1"/>
    <property type="molecule type" value="Genomic_DNA"/>
</dbReference>
<organism evidence="1 2">
    <name type="scientific">Eumeta variegata</name>
    <name type="common">Bagworm moth</name>
    <name type="synonym">Eumeta japonica</name>
    <dbReference type="NCBI Taxonomy" id="151549"/>
    <lineage>
        <taxon>Eukaryota</taxon>
        <taxon>Metazoa</taxon>
        <taxon>Ecdysozoa</taxon>
        <taxon>Arthropoda</taxon>
        <taxon>Hexapoda</taxon>
        <taxon>Insecta</taxon>
        <taxon>Pterygota</taxon>
        <taxon>Neoptera</taxon>
        <taxon>Endopterygota</taxon>
        <taxon>Lepidoptera</taxon>
        <taxon>Glossata</taxon>
        <taxon>Ditrysia</taxon>
        <taxon>Tineoidea</taxon>
        <taxon>Psychidae</taxon>
        <taxon>Oiketicinae</taxon>
        <taxon>Eumeta</taxon>
    </lineage>
</organism>
<evidence type="ECO:0000313" key="2">
    <source>
        <dbReference type="Proteomes" id="UP000299102"/>
    </source>
</evidence>
<sequence length="185" mass="21934">MSRNNELLLNNALDEDFQQMLRPYYWTKRLLCASKYSIKDNFVLPNWRAGRLHLPNENDLRKAIEDVCGTCKEILKAYSLFSYLVQYQVLSYVVSTFTDNLITVQTVIEWTKNSKTPEVYKNVSYTYVLKFMRNIKNFSFVVLFSAACERFYRRVDRIRNDCAVALDEHPEGGKTILIRKLLRRY</sequence>
<dbReference type="Proteomes" id="UP000299102">
    <property type="component" value="Unassembled WGS sequence"/>
</dbReference>
<reference evidence="1 2" key="1">
    <citation type="journal article" date="2019" name="Commun. Biol.">
        <title>The bagworm genome reveals a unique fibroin gene that provides high tensile strength.</title>
        <authorList>
            <person name="Kono N."/>
            <person name="Nakamura H."/>
            <person name="Ohtoshi R."/>
            <person name="Tomita M."/>
            <person name="Numata K."/>
            <person name="Arakawa K."/>
        </authorList>
    </citation>
    <scope>NUCLEOTIDE SEQUENCE [LARGE SCALE GENOMIC DNA]</scope>
</reference>
<evidence type="ECO:0000313" key="1">
    <source>
        <dbReference type="EMBL" id="GBP76654.1"/>
    </source>
</evidence>
<keyword evidence="2" id="KW-1185">Reference proteome</keyword>
<proteinExistence type="predicted"/>
<comment type="caution">
    <text evidence="1">The sequence shown here is derived from an EMBL/GenBank/DDBJ whole genome shotgun (WGS) entry which is preliminary data.</text>
</comment>
<gene>
    <name evidence="1" type="ORF">EVAR_51139_1</name>
</gene>
<name>A0A4C1YP40_EUMVA</name>
<protein>
    <submittedName>
        <fullName evidence="1">Uncharacterized protein</fullName>
    </submittedName>
</protein>
<dbReference type="AlphaFoldDB" id="A0A4C1YP40"/>